<dbReference type="Proteomes" id="UP001251524">
    <property type="component" value="Unassembled WGS sequence"/>
</dbReference>
<dbReference type="Pfam" id="PF04011">
    <property type="entry name" value="LemA"/>
    <property type="match status" value="1"/>
</dbReference>
<evidence type="ECO:0000256" key="1">
    <source>
        <dbReference type="ARBA" id="ARBA00004167"/>
    </source>
</evidence>
<comment type="similarity">
    <text evidence="2">Belongs to the LemA family.</text>
</comment>
<evidence type="ECO:0000256" key="4">
    <source>
        <dbReference type="ARBA" id="ARBA00022989"/>
    </source>
</evidence>
<dbReference type="RefSeq" id="WP_310062061.1">
    <property type="nucleotide sequence ID" value="NZ_JAVDVY010000002.1"/>
</dbReference>
<dbReference type="EMBL" id="JAVDVY010000002">
    <property type="protein sequence ID" value="MDR7134926.1"/>
    <property type="molecule type" value="Genomic_DNA"/>
</dbReference>
<comment type="subcellular location">
    <subcellularLocation>
        <location evidence="1">Membrane</location>
        <topology evidence="1">Single-pass membrane protein</topology>
    </subcellularLocation>
</comment>
<evidence type="ECO:0000256" key="6">
    <source>
        <dbReference type="SAM" id="MobiDB-lite"/>
    </source>
</evidence>
<organism evidence="8 9">
    <name type="scientific">Lysobacter niastensis</name>
    <dbReference type="NCBI Taxonomy" id="380629"/>
    <lineage>
        <taxon>Bacteria</taxon>
        <taxon>Pseudomonadati</taxon>
        <taxon>Pseudomonadota</taxon>
        <taxon>Gammaproteobacteria</taxon>
        <taxon>Lysobacterales</taxon>
        <taxon>Lysobacteraceae</taxon>
        <taxon>Lysobacter</taxon>
    </lineage>
</organism>
<dbReference type="InterPro" id="IPR007156">
    <property type="entry name" value="MamQ_LemA"/>
</dbReference>
<evidence type="ECO:0000313" key="8">
    <source>
        <dbReference type="EMBL" id="MDR7134926.1"/>
    </source>
</evidence>
<comment type="caution">
    <text evidence="8">The sequence shown here is derived from an EMBL/GenBank/DDBJ whole genome shotgun (WGS) entry which is preliminary data.</text>
</comment>
<protein>
    <submittedName>
        <fullName evidence="8">LemA protein</fullName>
    </submittedName>
</protein>
<sequence length="232" mass="25703">MSRFPHARLAQAFVLSCLVALLSGCGYNSIQQKDEAVTAAWSQVLNVYKRRADLVPNLVNTVRGYASHEQQVLTQVTEARSKVGSINVNANDPASLAQFQQAQGELQSAIGRLLVVSENYPQLKADQNFLQLQAQLEGTENRITVERQRYIGTVQDFNTYIRQFPVNLTAMVFGYKPKPNFTVDNATQIQEPPKVDFGQPPAQPQPPQQQPQPQQQPPAQQPPTQQPAPANG</sequence>
<accession>A0ABU1WBT3</accession>
<keyword evidence="7" id="KW-0732">Signal</keyword>
<dbReference type="SUPFAM" id="SSF140478">
    <property type="entry name" value="LemA-like"/>
    <property type="match status" value="1"/>
</dbReference>
<gene>
    <name evidence="8" type="ORF">J2X06_002135</name>
</gene>
<proteinExistence type="inferred from homology"/>
<dbReference type="Gene3D" id="1.20.1440.20">
    <property type="entry name" value="LemA-like domain"/>
    <property type="match status" value="1"/>
</dbReference>
<feature type="signal peptide" evidence="7">
    <location>
        <begin position="1"/>
        <end position="22"/>
    </location>
</feature>
<evidence type="ECO:0000256" key="7">
    <source>
        <dbReference type="SAM" id="SignalP"/>
    </source>
</evidence>
<dbReference type="PANTHER" id="PTHR34478">
    <property type="entry name" value="PROTEIN LEMA"/>
    <property type="match status" value="1"/>
</dbReference>
<evidence type="ECO:0000256" key="2">
    <source>
        <dbReference type="ARBA" id="ARBA00008854"/>
    </source>
</evidence>
<feature type="chain" id="PRO_5045999810" evidence="7">
    <location>
        <begin position="23"/>
        <end position="232"/>
    </location>
</feature>
<keyword evidence="9" id="KW-1185">Reference proteome</keyword>
<evidence type="ECO:0000256" key="5">
    <source>
        <dbReference type="ARBA" id="ARBA00023136"/>
    </source>
</evidence>
<feature type="compositionally biased region" description="Pro residues" evidence="6">
    <location>
        <begin position="201"/>
        <end position="226"/>
    </location>
</feature>
<evidence type="ECO:0000313" key="9">
    <source>
        <dbReference type="Proteomes" id="UP001251524"/>
    </source>
</evidence>
<keyword evidence="3" id="KW-0812">Transmembrane</keyword>
<evidence type="ECO:0000256" key="3">
    <source>
        <dbReference type="ARBA" id="ARBA00022692"/>
    </source>
</evidence>
<reference evidence="8 9" key="1">
    <citation type="submission" date="2023-07" db="EMBL/GenBank/DDBJ databases">
        <title>Sorghum-associated microbial communities from plants grown in Nebraska, USA.</title>
        <authorList>
            <person name="Schachtman D."/>
        </authorList>
    </citation>
    <scope>NUCLEOTIDE SEQUENCE [LARGE SCALE GENOMIC DNA]</scope>
    <source>
        <strain evidence="8 9">BE198</strain>
    </source>
</reference>
<feature type="region of interest" description="Disordered" evidence="6">
    <location>
        <begin position="183"/>
        <end position="232"/>
    </location>
</feature>
<keyword evidence="5" id="KW-0472">Membrane</keyword>
<dbReference type="InterPro" id="IPR023353">
    <property type="entry name" value="LemA-like_dom_sf"/>
</dbReference>
<dbReference type="PROSITE" id="PS51257">
    <property type="entry name" value="PROKAR_LIPOPROTEIN"/>
    <property type="match status" value="1"/>
</dbReference>
<dbReference type="PANTHER" id="PTHR34478:SF2">
    <property type="entry name" value="MEMBRANE PROTEIN"/>
    <property type="match status" value="1"/>
</dbReference>
<name>A0ABU1WBT3_9GAMM</name>
<keyword evidence="4" id="KW-1133">Transmembrane helix</keyword>